<keyword evidence="1" id="KW-1133">Transmembrane helix</keyword>
<sequence>MNDFFSRDIISAIFKIGLVLLPFFFGILLERYKNRRLELKVGRRKQMIGLPSDSNLIGKLKISFDNNAVNSLYLFTIKIENNSNFDSENIPLNFYTDDESQILSYNLSYLPPTSHVQERDEYTNQLDDHFEEIREILSNNSEATIPDNLIKEGLWLKRNRQIHIDTLNRKDFIEFSILVSSQKWHHDPMLFMRIPKKSVVIKENLDQEKENKRNGIYTITIGFTSTLVILSYLVLSGHTSVEYFIGIGIIGSLNIGIGAILYAAGKFVYSYLK</sequence>
<evidence type="ECO:0000313" key="3">
    <source>
        <dbReference type="Proteomes" id="UP001597545"/>
    </source>
</evidence>
<gene>
    <name evidence="2" type="ORF">ACFSR5_08625</name>
</gene>
<organism evidence="2 3">
    <name type="scientific">Sphingobacterium suaedae</name>
    <dbReference type="NCBI Taxonomy" id="1686402"/>
    <lineage>
        <taxon>Bacteria</taxon>
        <taxon>Pseudomonadati</taxon>
        <taxon>Bacteroidota</taxon>
        <taxon>Sphingobacteriia</taxon>
        <taxon>Sphingobacteriales</taxon>
        <taxon>Sphingobacteriaceae</taxon>
        <taxon>Sphingobacterium</taxon>
    </lineage>
</organism>
<proteinExistence type="predicted"/>
<feature type="transmembrane region" description="Helical" evidence="1">
    <location>
        <begin position="241"/>
        <end position="264"/>
    </location>
</feature>
<keyword evidence="1" id="KW-0812">Transmembrane</keyword>
<name>A0ABW5KFC4_9SPHI</name>
<keyword evidence="1" id="KW-0472">Membrane</keyword>
<comment type="caution">
    <text evidence="2">The sequence shown here is derived from an EMBL/GenBank/DDBJ whole genome shotgun (WGS) entry which is preliminary data.</text>
</comment>
<reference evidence="3" key="1">
    <citation type="journal article" date="2019" name="Int. J. Syst. Evol. Microbiol.">
        <title>The Global Catalogue of Microorganisms (GCM) 10K type strain sequencing project: providing services to taxonomists for standard genome sequencing and annotation.</title>
        <authorList>
            <consortium name="The Broad Institute Genomics Platform"/>
            <consortium name="The Broad Institute Genome Sequencing Center for Infectious Disease"/>
            <person name="Wu L."/>
            <person name="Ma J."/>
        </authorList>
    </citation>
    <scope>NUCLEOTIDE SEQUENCE [LARGE SCALE GENOMIC DNA]</scope>
    <source>
        <strain evidence="3">KCTC 42662</strain>
    </source>
</reference>
<evidence type="ECO:0000256" key="1">
    <source>
        <dbReference type="SAM" id="Phobius"/>
    </source>
</evidence>
<dbReference type="EMBL" id="JBHULR010000003">
    <property type="protein sequence ID" value="MFD2547706.1"/>
    <property type="molecule type" value="Genomic_DNA"/>
</dbReference>
<evidence type="ECO:0008006" key="4">
    <source>
        <dbReference type="Google" id="ProtNLM"/>
    </source>
</evidence>
<accession>A0ABW5KFC4</accession>
<protein>
    <recommendedName>
        <fullName evidence="4">DUF3592 domain-containing protein</fullName>
    </recommendedName>
</protein>
<dbReference type="Proteomes" id="UP001597545">
    <property type="component" value="Unassembled WGS sequence"/>
</dbReference>
<feature type="transmembrane region" description="Helical" evidence="1">
    <location>
        <begin position="215"/>
        <end position="235"/>
    </location>
</feature>
<evidence type="ECO:0000313" key="2">
    <source>
        <dbReference type="EMBL" id="MFD2547706.1"/>
    </source>
</evidence>
<feature type="transmembrane region" description="Helical" evidence="1">
    <location>
        <begin position="12"/>
        <end position="29"/>
    </location>
</feature>
<keyword evidence="3" id="KW-1185">Reference proteome</keyword>
<dbReference type="RefSeq" id="WP_380902717.1">
    <property type="nucleotide sequence ID" value="NZ_JBHUEG010000007.1"/>
</dbReference>